<dbReference type="Proteomes" id="UP000009169">
    <property type="component" value="Unassembled WGS sequence"/>
</dbReference>
<accession>F2Q049</accession>
<evidence type="ECO:0000313" key="2">
    <source>
        <dbReference type="EMBL" id="EGE07517.1"/>
    </source>
</evidence>
<keyword evidence="3" id="KW-1185">Reference proteome</keyword>
<dbReference type="EMBL" id="DS995761">
    <property type="protein sequence ID" value="EGE07517.1"/>
    <property type="molecule type" value="Genomic_DNA"/>
</dbReference>
<dbReference type="AlphaFoldDB" id="F2Q049"/>
<gene>
    <name evidence="2" type="ORF">TEQG_06430</name>
</gene>
<protein>
    <submittedName>
        <fullName evidence="2">Uncharacterized protein</fullName>
    </submittedName>
</protein>
<feature type="compositionally biased region" description="Polar residues" evidence="1">
    <location>
        <begin position="1"/>
        <end position="15"/>
    </location>
</feature>
<reference evidence="3" key="1">
    <citation type="journal article" date="2012" name="MBio">
        <title>Comparative genome analysis of Trichophyton rubrum and related dermatophytes reveals candidate genes involved in infection.</title>
        <authorList>
            <person name="Martinez D.A."/>
            <person name="Oliver B.G."/>
            <person name="Graeser Y."/>
            <person name="Goldberg J.M."/>
            <person name="Li W."/>
            <person name="Martinez-Rossi N.M."/>
            <person name="Monod M."/>
            <person name="Shelest E."/>
            <person name="Barton R.C."/>
            <person name="Birch E."/>
            <person name="Brakhage A.A."/>
            <person name="Chen Z."/>
            <person name="Gurr S.J."/>
            <person name="Heiman D."/>
            <person name="Heitman J."/>
            <person name="Kosti I."/>
            <person name="Rossi A."/>
            <person name="Saif S."/>
            <person name="Samalova M."/>
            <person name="Saunders C.W."/>
            <person name="Shea T."/>
            <person name="Summerbell R.C."/>
            <person name="Xu J."/>
            <person name="Young S."/>
            <person name="Zeng Q."/>
            <person name="Birren B.W."/>
            <person name="Cuomo C.A."/>
            <person name="White T.C."/>
        </authorList>
    </citation>
    <scope>NUCLEOTIDE SEQUENCE [LARGE SCALE GENOMIC DNA]</scope>
    <source>
        <strain evidence="3">ATCC MYA-4606 / CBS 127.97</strain>
    </source>
</reference>
<dbReference type="HOGENOM" id="CLU_1950329_0_0_1"/>
<evidence type="ECO:0000256" key="1">
    <source>
        <dbReference type="SAM" id="MobiDB-lite"/>
    </source>
</evidence>
<proteinExistence type="predicted"/>
<name>F2Q049_TRIEC</name>
<sequence length="129" mass="14388">MAAENSTSEFSYSQQEETKHEHGLSSFPISTQKFDDGNAAPKGMNCIKARYSDIVEVRINYLIALFQALSPLHLAIKLDVEDIPMSRRKSSRASDSNPTSSQYETASYYDITIGQAAEYGDTCSEHRLI</sequence>
<organism evidence="2 3">
    <name type="scientific">Trichophyton equinum (strain ATCC MYA-4606 / CBS 127.97)</name>
    <name type="common">Horse ringworm fungus</name>
    <dbReference type="NCBI Taxonomy" id="559882"/>
    <lineage>
        <taxon>Eukaryota</taxon>
        <taxon>Fungi</taxon>
        <taxon>Dikarya</taxon>
        <taxon>Ascomycota</taxon>
        <taxon>Pezizomycotina</taxon>
        <taxon>Eurotiomycetes</taxon>
        <taxon>Eurotiomycetidae</taxon>
        <taxon>Onygenales</taxon>
        <taxon>Arthrodermataceae</taxon>
        <taxon>Trichophyton</taxon>
    </lineage>
</organism>
<dbReference type="VEuPathDB" id="FungiDB:TEQG_06430"/>
<feature type="region of interest" description="Disordered" evidence="1">
    <location>
        <begin position="1"/>
        <end position="31"/>
    </location>
</feature>
<evidence type="ECO:0000313" key="3">
    <source>
        <dbReference type="Proteomes" id="UP000009169"/>
    </source>
</evidence>